<dbReference type="InterPro" id="IPR003018">
    <property type="entry name" value="GAF"/>
</dbReference>
<dbReference type="PROSITE" id="PS50113">
    <property type="entry name" value="PAC"/>
    <property type="match status" value="1"/>
</dbReference>
<dbReference type="InterPro" id="IPR004358">
    <property type="entry name" value="Sig_transdc_His_kin-like_C"/>
</dbReference>
<evidence type="ECO:0000256" key="5">
    <source>
        <dbReference type="ARBA" id="ARBA00022777"/>
    </source>
</evidence>
<keyword evidence="4" id="KW-0808">Transferase</keyword>
<dbReference type="RefSeq" id="WP_106140970.1">
    <property type="nucleotide sequence ID" value="NZ_PVTE01000048.1"/>
</dbReference>
<feature type="domain" description="PAC" evidence="9">
    <location>
        <begin position="89"/>
        <end position="142"/>
    </location>
</feature>
<dbReference type="Pfam" id="PF02518">
    <property type="entry name" value="HATPase_c"/>
    <property type="match status" value="1"/>
</dbReference>
<dbReference type="SUPFAM" id="SSF55874">
    <property type="entry name" value="ATPase domain of HSP90 chaperone/DNA topoisomerase II/histidine kinase"/>
    <property type="match status" value="1"/>
</dbReference>
<dbReference type="InterPro" id="IPR035965">
    <property type="entry name" value="PAS-like_dom_sf"/>
</dbReference>
<dbReference type="Pfam" id="PF13185">
    <property type="entry name" value="GAF_2"/>
    <property type="match status" value="1"/>
</dbReference>
<dbReference type="CDD" id="cd00130">
    <property type="entry name" value="PAS"/>
    <property type="match status" value="1"/>
</dbReference>
<dbReference type="EC" id="2.7.13.3" evidence="2"/>
<dbReference type="PROSITE" id="PS50109">
    <property type="entry name" value="HIS_KIN"/>
    <property type="match status" value="1"/>
</dbReference>
<evidence type="ECO:0000256" key="2">
    <source>
        <dbReference type="ARBA" id="ARBA00012438"/>
    </source>
</evidence>
<proteinExistence type="predicted"/>
<feature type="domain" description="Histidine kinase" evidence="7">
    <location>
        <begin position="753"/>
        <end position="982"/>
    </location>
</feature>
<dbReference type="SUPFAM" id="SSF55781">
    <property type="entry name" value="GAF domain-like"/>
    <property type="match status" value="1"/>
</dbReference>
<dbReference type="InterPro" id="IPR036097">
    <property type="entry name" value="HisK_dim/P_sf"/>
</dbReference>
<dbReference type="InterPro" id="IPR003661">
    <property type="entry name" value="HisK_dim/P_dom"/>
</dbReference>
<organism evidence="10 11">
    <name type="scientific">Spirosoma oryzae</name>
    <dbReference type="NCBI Taxonomy" id="1469603"/>
    <lineage>
        <taxon>Bacteria</taxon>
        <taxon>Pseudomonadati</taxon>
        <taxon>Bacteroidota</taxon>
        <taxon>Cytophagia</taxon>
        <taxon>Cytophagales</taxon>
        <taxon>Cytophagaceae</taxon>
        <taxon>Spirosoma</taxon>
    </lineage>
</organism>
<evidence type="ECO:0000256" key="4">
    <source>
        <dbReference type="ARBA" id="ARBA00022679"/>
    </source>
</evidence>
<dbReference type="PANTHER" id="PTHR43304">
    <property type="entry name" value="PHYTOCHROME-LIKE PROTEIN CPH1"/>
    <property type="match status" value="1"/>
</dbReference>
<dbReference type="InterPro" id="IPR052162">
    <property type="entry name" value="Sensor_kinase/Photoreceptor"/>
</dbReference>
<dbReference type="Pfam" id="PF13426">
    <property type="entry name" value="PAS_9"/>
    <property type="match status" value="1"/>
</dbReference>
<protein>
    <recommendedName>
        <fullName evidence="2">histidine kinase</fullName>
        <ecNumber evidence="2">2.7.13.3</ecNumber>
    </recommendedName>
</protein>
<evidence type="ECO:0000256" key="3">
    <source>
        <dbReference type="ARBA" id="ARBA00022553"/>
    </source>
</evidence>
<dbReference type="SMART" id="SM00086">
    <property type="entry name" value="PAC"/>
    <property type="match status" value="3"/>
</dbReference>
<gene>
    <name evidence="10" type="ORF">CLV58_14813</name>
</gene>
<dbReference type="SMART" id="SM00091">
    <property type="entry name" value="PAS"/>
    <property type="match status" value="4"/>
</dbReference>
<dbReference type="InterPro" id="IPR013656">
    <property type="entry name" value="PAS_4"/>
</dbReference>
<name>A0A2T0RLE7_9BACT</name>
<dbReference type="CDD" id="cd00082">
    <property type="entry name" value="HisKA"/>
    <property type="match status" value="1"/>
</dbReference>
<dbReference type="Pfam" id="PF08448">
    <property type="entry name" value="PAS_4"/>
    <property type="match status" value="1"/>
</dbReference>
<dbReference type="Gene3D" id="1.10.287.130">
    <property type="match status" value="1"/>
</dbReference>
<dbReference type="InterPro" id="IPR001610">
    <property type="entry name" value="PAC"/>
</dbReference>
<evidence type="ECO:0000259" key="9">
    <source>
        <dbReference type="PROSITE" id="PS50113"/>
    </source>
</evidence>
<keyword evidence="11" id="KW-1185">Reference proteome</keyword>
<dbReference type="InterPro" id="IPR005467">
    <property type="entry name" value="His_kinase_dom"/>
</dbReference>
<dbReference type="InterPro" id="IPR003594">
    <property type="entry name" value="HATPase_dom"/>
</dbReference>
<dbReference type="Gene3D" id="3.30.450.40">
    <property type="match status" value="1"/>
</dbReference>
<evidence type="ECO:0000259" key="7">
    <source>
        <dbReference type="PROSITE" id="PS50109"/>
    </source>
</evidence>
<evidence type="ECO:0000256" key="1">
    <source>
        <dbReference type="ARBA" id="ARBA00000085"/>
    </source>
</evidence>
<dbReference type="Gene3D" id="3.30.565.10">
    <property type="entry name" value="Histidine kinase-like ATPase, C-terminal domain"/>
    <property type="match status" value="1"/>
</dbReference>
<dbReference type="InterPro" id="IPR000700">
    <property type="entry name" value="PAS-assoc_C"/>
</dbReference>
<feature type="domain" description="PAS" evidence="8">
    <location>
        <begin position="13"/>
        <end position="84"/>
    </location>
</feature>
<dbReference type="InterPro" id="IPR013655">
    <property type="entry name" value="PAS_fold_3"/>
</dbReference>
<accession>A0A2T0RLE7</accession>
<comment type="caution">
    <text evidence="10">The sequence shown here is derived from an EMBL/GenBank/DDBJ whole genome shotgun (WGS) entry which is preliminary data.</text>
</comment>
<comment type="catalytic activity">
    <reaction evidence="1">
        <text>ATP + protein L-histidine = ADP + protein N-phospho-L-histidine.</text>
        <dbReference type="EC" id="2.7.13.3"/>
    </reaction>
</comment>
<dbReference type="SMART" id="SM00387">
    <property type="entry name" value="HATPase_c"/>
    <property type="match status" value="1"/>
</dbReference>
<dbReference type="Pfam" id="PF00512">
    <property type="entry name" value="HisKA"/>
    <property type="match status" value="1"/>
</dbReference>
<dbReference type="EMBL" id="PVTE01000048">
    <property type="protein sequence ID" value="PRY21933.1"/>
    <property type="molecule type" value="Genomic_DNA"/>
</dbReference>
<dbReference type="PANTHER" id="PTHR43304:SF1">
    <property type="entry name" value="PAC DOMAIN-CONTAINING PROTEIN"/>
    <property type="match status" value="1"/>
</dbReference>
<evidence type="ECO:0000313" key="10">
    <source>
        <dbReference type="EMBL" id="PRY21933.1"/>
    </source>
</evidence>
<dbReference type="SMART" id="SM00388">
    <property type="entry name" value="HisKA"/>
    <property type="match status" value="1"/>
</dbReference>
<dbReference type="SUPFAM" id="SSF47384">
    <property type="entry name" value="Homodimeric domain of signal transducing histidine kinase"/>
    <property type="match status" value="1"/>
</dbReference>
<dbReference type="InterPro" id="IPR036890">
    <property type="entry name" value="HATPase_C_sf"/>
</dbReference>
<dbReference type="InterPro" id="IPR029016">
    <property type="entry name" value="GAF-like_dom_sf"/>
</dbReference>
<keyword evidence="3" id="KW-0597">Phosphoprotein</keyword>
<dbReference type="Gene3D" id="3.30.450.20">
    <property type="entry name" value="PAS domain"/>
    <property type="match status" value="4"/>
</dbReference>
<dbReference type="Proteomes" id="UP000238375">
    <property type="component" value="Unassembled WGS sequence"/>
</dbReference>
<evidence type="ECO:0000313" key="11">
    <source>
        <dbReference type="Proteomes" id="UP000238375"/>
    </source>
</evidence>
<keyword evidence="5" id="KW-0418">Kinase</keyword>
<dbReference type="PRINTS" id="PR00344">
    <property type="entry name" value="BCTRLSENSOR"/>
</dbReference>
<dbReference type="InterPro" id="IPR000014">
    <property type="entry name" value="PAS"/>
</dbReference>
<dbReference type="AlphaFoldDB" id="A0A2T0RLE7"/>
<dbReference type="OrthoDB" id="9766459at2"/>
<evidence type="ECO:0000259" key="8">
    <source>
        <dbReference type="PROSITE" id="PS50112"/>
    </source>
</evidence>
<keyword evidence="6" id="KW-0175">Coiled coil</keyword>
<dbReference type="Pfam" id="PF08447">
    <property type="entry name" value="PAS_3"/>
    <property type="match status" value="1"/>
</dbReference>
<dbReference type="GO" id="GO:0000155">
    <property type="term" value="F:phosphorelay sensor kinase activity"/>
    <property type="evidence" value="ECO:0007669"/>
    <property type="project" value="InterPro"/>
</dbReference>
<evidence type="ECO:0000256" key="6">
    <source>
        <dbReference type="SAM" id="Coils"/>
    </source>
</evidence>
<dbReference type="SUPFAM" id="SSF55785">
    <property type="entry name" value="PYP-like sensor domain (PAS domain)"/>
    <property type="match status" value="4"/>
</dbReference>
<feature type="coiled-coil region" evidence="6">
    <location>
        <begin position="701"/>
        <end position="728"/>
    </location>
</feature>
<reference evidence="10 11" key="1">
    <citation type="submission" date="2018-03" db="EMBL/GenBank/DDBJ databases">
        <title>Genomic Encyclopedia of Archaeal and Bacterial Type Strains, Phase II (KMG-II): from individual species to whole genera.</title>
        <authorList>
            <person name="Goeker M."/>
        </authorList>
    </citation>
    <scope>NUCLEOTIDE SEQUENCE [LARGE SCALE GENOMIC DNA]</scope>
    <source>
        <strain evidence="10 11">DSM 28354</strain>
    </source>
</reference>
<dbReference type="PROSITE" id="PS50112">
    <property type="entry name" value="PAS"/>
    <property type="match status" value="1"/>
</dbReference>
<dbReference type="SMART" id="SM00065">
    <property type="entry name" value="GAF"/>
    <property type="match status" value="1"/>
</dbReference>
<sequence length="982" mass="109672">MPALSSSVSNATDFEQLTFALEAAGIGSWNLDVVNQQVWLDERCRALYGFGRDEVVAWGQLLTCVHPDDRAGVTLIRQRALNPQSDGRYDVRFRVIGEKDGQLRWLRCRGQAYFTPEGAACRLAGVVQDVSGRVDLLATEVNQRQLLNSLNESHVGLAIVDGPELTYRTANAFYCQLVDRTPEQLLGRPMMTVFPELVGQGFDERIRSVLDTGVPHLAQALPARLLRQGQLQTIYVDVAYHPCYEAGCITGVLIIANDVTHQVNARQVMAQNEAWLRTVVENAPFPFGVFVGEELEVKLANQALIDVWNKGADVVGRQYGQIVPELNQTVGARLRQVFQTGKPYNASSQEVNVLTDEQMHTYYFDVSFNPLLDIDGRVYGVTSASINVTEAVNNRRALEQREAQLRSVIESAPAGIGLFVGRELIVEMPNQTFIDIVGKGPDIVGKPLREVMPELVTENQPFLRILDDVYTSGQMFQSYGAPVSIVQNGVMAHNYYNITYTPLRNEQGEVYAILDIAFDVTGEVNARQQAEEARQKLLQSESQQRFLLTLTDQLRPLSDASAMQYQAAKLLGDYLGASRVGFAEDLKDSEHVRVTQDYCNDVPSLAGDYTYHDYGLDLLNAFRQGRTTVLADSANDAGLNEQEKQAYAQLSLGAAVNIPLLSDGQLIMVLFVHYRQAHCWSDDELRLLEQVADRTWLAIERVQAEAALRQSEERYRQLSADLDTQVNRRTRELAISVDKLRRSNDNLQQFAYVASHDLQEPLRKIQQFGNLLQVRQQDKGVDTESAMYIERMQSAASRMSTLIKDLLTYARIDTHREPNQPVPLNEVIDDVQSTLELALAETEATIDISALPTVPGDFSQLSQLFQNLLGNALKFRRPDVIPHIQIRAERVDARQLPTSVRPTHPADHYCRIDVIDNGIGFDAKYADRIFQVFQRLHNKSQYAGTGIGLAVCQKVAANHGGGIVARSQPNEGTTFSVYLPAD</sequence>